<name>A0A8S9A5P4_SORMA</name>
<comment type="caution">
    <text evidence="1">The sequence shown here is derived from an EMBL/GenBank/DDBJ whole genome shotgun (WGS) entry which is preliminary data.</text>
</comment>
<protein>
    <submittedName>
        <fullName evidence="1">Uncharacterized protein</fullName>
    </submittedName>
</protein>
<reference evidence="1 2" key="1">
    <citation type="submission" date="2017-07" db="EMBL/GenBank/DDBJ databases">
        <title>Genome sequence of the Sordaria macrospora wild type strain R19027.</title>
        <authorList>
            <person name="Nowrousian M."/>
            <person name="Teichert I."/>
            <person name="Kueck U."/>
        </authorList>
    </citation>
    <scope>NUCLEOTIDE SEQUENCE [LARGE SCALE GENOMIC DNA]</scope>
    <source>
        <strain evidence="1 2">R19027</strain>
        <tissue evidence="1">Mycelium</tissue>
    </source>
</reference>
<evidence type="ECO:0000313" key="1">
    <source>
        <dbReference type="EMBL" id="KAA8635482.1"/>
    </source>
</evidence>
<sequence length="137" mass="14611">MPHQLRIEDAAVGSTGGGLATSRHAPGNPVAGTLTMTITAGGAEPEAPAAPKSPQEDAAKFILEAMNFPGVNSPQDACAAWAERLFEIAKDILRARGWTPQPHDNTTEQLKNDMNELKKMVAEFAKKQATPRRLGLP</sequence>
<dbReference type="VEuPathDB" id="FungiDB:SMAC_00576"/>
<dbReference type="EMBL" id="NMPR01000012">
    <property type="protein sequence ID" value="KAA8635482.1"/>
    <property type="molecule type" value="Genomic_DNA"/>
</dbReference>
<dbReference type="Proteomes" id="UP000433876">
    <property type="component" value="Unassembled WGS sequence"/>
</dbReference>
<proteinExistence type="predicted"/>
<organism evidence="1 2">
    <name type="scientific">Sordaria macrospora</name>
    <dbReference type="NCBI Taxonomy" id="5147"/>
    <lineage>
        <taxon>Eukaryota</taxon>
        <taxon>Fungi</taxon>
        <taxon>Dikarya</taxon>
        <taxon>Ascomycota</taxon>
        <taxon>Pezizomycotina</taxon>
        <taxon>Sordariomycetes</taxon>
        <taxon>Sordariomycetidae</taxon>
        <taxon>Sordariales</taxon>
        <taxon>Sordariaceae</taxon>
        <taxon>Sordaria</taxon>
    </lineage>
</organism>
<dbReference type="AlphaFoldDB" id="A0A8S9A5P4"/>
<accession>A0A8S9A5P4</accession>
<evidence type="ECO:0000313" key="2">
    <source>
        <dbReference type="Proteomes" id="UP000433876"/>
    </source>
</evidence>
<gene>
    <name evidence="1" type="ORF">SMACR_00576</name>
</gene>